<dbReference type="Proteomes" id="UP000758652">
    <property type="component" value="Unassembled WGS sequence"/>
</dbReference>
<gene>
    <name evidence="1" type="ORF">INF30_11900</name>
</gene>
<keyword evidence="2" id="KW-1185">Reference proteome</keyword>
<reference evidence="1 2" key="1">
    <citation type="submission" date="2020-10" db="EMBL/GenBank/DDBJ databases">
        <title>ChiBAC.</title>
        <authorList>
            <person name="Zenner C."/>
            <person name="Hitch T.C.A."/>
            <person name="Clavel T."/>
        </authorList>
    </citation>
    <scope>NUCLEOTIDE SEQUENCE [LARGE SCALE GENOMIC DNA]</scope>
    <source>
        <strain evidence="1 2">DSM 108991</strain>
    </source>
</reference>
<proteinExistence type="predicted"/>
<evidence type="ECO:0000313" key="1">
    <source>
        <dbReference type="EMBL" id="MBE5063956.1"/>
    </source>
</evidence>
<protein>
    <submittedName>
        <fullName evidence="1">Uncharacterized protein</fullName>
    </submittedName>
</protein>
<dbReference type="EMBL" id="JADCKL010000012">
    <property type="protein sequence ID" value="MBE5063956.1"/>
    <property type="molecule type" value="Genomic_DNA"/>
</dbReference>
<comment type="caution">
    <text evidence="1">The sequence shown here is derived from an EMBL/GenBank/DDBJ whole genome shotgun (WGS) entry which is preliminary data.</text>
</comment>
<accession>A0ABR9RLV1</accession>
<sequence length="127" mass="15145">MIYRVHIVGFLSYNGKYGIQIFNFGLSYEWEKYNNCNPEQICFEFRNSVIVKLAEKIVDKMITSKNIRYDITNTIPDEIGIKHPIIALFDDLANKKMLIEFHRCILDVNYRKKMLEDCFMEKQATYK</sequence>
<dbReference type="RefSeq" id="WP_226395365.1">
    <property type="nucleotide sequence ID" value="NZ_JADCKL010000012.1"/>
</dbReference>
<organism evidence="1 2">
    <name type="scientific">Claveliimonas monacensis</name>
    <dbReference type="NCBI Taxonomy" id="2779351"/>
    <lineage>
        <taxon>Bacteria</taxon>
        <taxon>Bacillati</taxon>
        <taxon>Bacillota</taxon>
        <taxon>Clostridia</taxon>
        <taxon>Lachnospirales</taxon>
        <taxon>Lachnospiraceae</taxon>
        <taxon>Claveliimonas</taxon>
    </lineage>
</organism>
<name>A0ABR9RLV1_9FIRM</name>
<evidence type="ECO:0000313" key="2">
    <source>
        <dbReference type="Proteomes" id="UP000758652"/>
    </source>
</evidence>